<organism evidence="1 2">
    <name type="scientific">Flavobacterium collinsii</name>
    <dbReference type="NCBI Taxonomy" id="1114861"/>
    <lineage>
        <taxon>Bacteria</taxon>
        <taxon>Pseudomonadati</taxon>
        <taxon>Bacteroidota</taxon>
        <taxon>Flavobacteriia</taxon>
        <taxon>Flavobacteriales</taxon>
        <taxon>Flavobacteriaceae</taxon>
        <taxon>Flavobacterium</taxon>
    </lineage>
</organism>
<accession>A0ABN7EIH2</accession>
<gene>
    <name evidence="1" type="ORF">FLACOL7796_01911</name>
</gene>
<keyword evidence="2" id="KW-1185">Reference proteome</keyword>
<reference evidence="1 2" key="1">
    <citation type="submission" date="2020-02" db="EMBL/GenBank/DDBJ databases">
        <authorList>
            <person name="Criscuolo A."/>
        </authorList>
    </citation>
    <scope>NUCLEOTIDE SEQUENCE [LARGE SCALE GENOMIC DNA]</scope>
    <source>
        <strain evidence="1">CECT7796</strain>
    </source>
</reference>
<name>A0ABN7EIH2_9FLAO</name>
<sequence length="156" mass="18765">MEKYNTLKDEKDFRLFIDNIPSYNLKLQNVLKKERLTYEEEEIRLISRYFIQLVENDSFTIENKKQFIAYLGEAFMQKYGGEWGFTGIKSDSFAINEPVITKYKRESLREAPSEMISAIFEKNDENYFNRSIKYTEEFDKKVDDVFAQLFPKRKKK</sequence>
<evidence type="ECO:0008006" key="3">
    <source>
        <dbReference type="Google" id="ProtNLM"/>
    </source>
</evidence>
<comment type="caution">
    <text evidence="1">The sequence shown here is derived from an EMBL/GenBank/DDBJ whole genome shotgun (WGS) entry which is preliminary data.</text>
</comment>
<protein>
    <recommendedName>
        <fullName evidence="3">DUF3806 domain-containing protein</fullName>
    </recommendedName>
</protein>
<dbReference type="RefSeq" id="WP_173965899.1">
    <property type="nucleotide sequence ID" value="NZ_CADCST010000077.1"/>
</dbReference>
<evidence type="ECO:0000313" key="2">
    <source>
        <dbReference type="Proteomes" id="UP000474567"/>
    </source>
</evidence>
<dbReference type="EMBL" id="CADCST010000077">
    <property type="protein sequence ID" value="CAA9197860.1"/>
    <property type="molecule type" value="Genomic_DNA"/>
</dbReference>
<proteinExistence type="predicted"/>
<evidence type="ECO:0000313" key="1">
    <source>
        <dbReference type="EMBL" id="CAA9197860.1"/>
    </source>
</evidence>
<dbReference type="Proteomes" id="UP000474567">
    <property type="component" value="Unassembled WGS sequence"/>
</dbReference>